<keyword evidence="4" id="KW-1185">Reference proteome</keyword>
<dbReference type="RefSeq" id="WP_119666142.1">
    <property type="nucleotide sequence ID" value="NZ_QXED01000001.1"/>
</dbReference>
<reference evidence="3 4" key="1">
    <citation type="submission" date="2018-08" db="EMBL/GenBank/DDBJ databases">
        <title>Fibrisoma montanum sp. nov., isolated from Danxia mountain soil.</title>
        <authorList>
            <person name="Huang Y."/>
        </authorList>
    </citation>
    <scope>NUCLEOTIDE SEQUENCE [LARGE SCALE GENOMIC DNA]</scope>
    <source>
        <strain evidence="3 4">HYT19</strain>
    </source>
</reference>
<gene>
    <name evidence="3" type="ORF">DYU11_02975</name>
</gene>
<feature type="chain" id="PRO_5019335986" evidence="1">
    <location>
        <begin position="19"/>
        <end position="373"/>
    </location>
</feature>
<dbReference type="OrthoDB" id="1123245at2"/>
<evidence type="ECO:0000313" key="4">
    <source>
        <dbReference type="Proteomes" id="UP000283523"/>
    </source>
</evidence>
<evidence type="ECO:0000313" key="3">
    <source>
        <dbReference type="EMBL" id="RIV27291.1"/>
    </source>
</evidence>
<feature type="signal peptide" evidence="1">
    <location>
        <begin position="1"/>
        <end position="18"/>
    </location>
</feature>
<sequence length="373" mass="41192">MKLFICLCLVLMSIQTYATHILGGYVQAKRVSPTSLQYDIVVTLYLDEVYGRAAADDVNIIQICFGDGTTRTITRATRQLVTDRVASLNVYQTQHTYAGPGSFVVTTTIPNRTEARNLPRADLLPFTLSTTLLINSQLVNQTPAVSVPATGFRLAARQRATINLQATDAEGDSLVYGLVRALTTTSLTSCEQRTATTYQFPNDATRQGTFRINSRTGTLVWDSPVELGRYVISIAIDEWRNGVTISRTIHEITLFVEDRPGTPTPTPPYEPAIEGAFGGIITALPEYTDADIELVVFPNPVESRLWVTIQSRKAIVPSAQLRDIGGRLIHELRFNGPARRHEQLIDLESLSAGTYILHTEVNGRTIAEKILKK</sequence>
<comment type="caution">
    <text evidence="3">The sequence shown here is derived from an EMBL/GenBank/DDBJ whole genome shotgun (WGS) entry which is preliminary data.</text>
</comment>
<organism evidence="3 4">
    <name type="scientific">Fibrisoma montanum</name>
    <dbReference type="NCBI Taxonomy" id="2305895"/>
    <lineage>
        <taxon>Bacteria</taxon>
        <taxon>Pseudomonadati</taxon>
        <taxon>Bacteroidota</taxon>
        <taxon>Cytophagia</taxon>
        <taxon>Cytophagales</taxon>
        <taxon>Spirosomataceae</taxon>
        <taxon>Fibrisoma</taxon>
    </lineage>
</organism>
<protein>
    <submittedName>
        <fullName evidence="3">T9SS C-terminal target domain-containing protein</fullName>
    </submittedName>
</protein>
<name>A0A418MIY6_9BACT</name>
<dbReference type="AlphaFoldDB" id="A0A418MIY6"/>
<dbReference type="InterPro" id="IPR026444">
    <property type="entry name" value="Secre_tail"/>
</dbReference>
<feature type="domain" description="Secretion system C-terminal sorting" evidence="2">
    <location>
        <begin position="296"/>
        <end position="370"/>
    </location>
</feature>
<keyword evidence="1" id="KW-0732">Signal</keyword>
<dbReference type="NCBIfam" id="TIGR04183">
    <property type="entry name" value="Por_Secre_tail"/>
    <property type="match status" value="1"/>
</dbReference>
<dbReference type="EMBL" id="QXED01000001">
    <property type="protein sequence ID" value="RIV27291.1"/>
    <property type="molecule type" value="Genomic_DNA"/>
</dbReference>
<dbReference type="Pfam" id="PF18962">
    <property type="entry name" value="Por_Secre_tail"/>
    <property type="match status" value="1"/>
</dbReference>
<proteinExistence type="predicted"/>
<accession>A0A418MIY6</accession>
<evidence type="ECO:0000259" key="2">
    <source>
        <dbReference type="Pfam" id="PF18962"/>
    </source>
</evidence>
<evidence type="ECO:0000256" key="1">
    <source>
        <dbReference type="SAM" id="SignalP"/>
    </source>
</evidence>
<dbReference type="Proteomes" id="UP000283523">
    <property type="component" value="Unassembled WGS sequence"/>
</dbReference>